<dbReference type="InterPro" id="IPR029151">
    <property type="entry name" value="Sensor-like_sf"/>
</dbReference>
<keyword evidence="1" id="KW-1133">Transmembrane helix</keyword>
<keyword evidence="1" id="KW-0812">Transmembrane</keyword>
<sequence length="233" mass="26380">MFSYIKISTKRLINHFPTKDKYKLTSIIIFILGVILASISFFNLLPSKFTSLSTNSIEQTRFKDSVSGLIKMVSSADKALNNELKRFSYELQLYYPDEYYIDPNETILINGIETPKLMNGDKVINLNETIPDHFLKTTGVVSTIFVRKGDDFIRISTSVEDENNDRAVGTILLRSSPAYNKIIQGESYFGPTILFGQHYMSKYRPITNESGEVIGILFLGIDVVGQFNSSEKI</sequence>
<name>A0A1I0AD88_9GAMM</name>
<evidence type="ECO:0000313" key="3">
    <source>
        <dbReference type="EMBL" id="SES91239.1"/>
    </source>
</evidence>
<protein>
    <submittedName>
        <fullName evidence="3">Methyl-accepting chemotaxis protein-2, aspartate sensor receptor</fullName>
    </submittedName>
</protein>
<evidence type="ECO:0000313" key="4">
    <source>
        <dbReference type="Proteomes" id="UP000242642"/>
    </source>
</evidence>
<proteinExistence type="predicted"/>
<dbReference type="Proteomes" id="UP000242642">
    <property type="component" value="Unassembled WGS sequence"/>
</dbReference>
<organism evidence="3 4">
    <name type="scientific">Thorsellia anophelis DSM 18579</name>
    <dbReference type="NCBI Taxonomy" id="1123402"/>
    <lineage>
        <taxon>Bacteria</taxon>
        <taxon>Pseudomonadati</taxon>
        <taxon>Pseudomonadota</taxon>
        <taxon>Gammaproteobacteria</taxon>
        <taxon>Enterobacterales</taxon>
        <taxon>Thorselliaceae</taxon>
        <taxon>Thorsellia</taxon>
    </lineage>
</organism>
<reference evidence="4" key="1">
    <citation type="submission" date="2016-10" db="EMBL/GenBank/DDBJ databases">
        <authorList>
            <person name="Varghese N."/>
            <person name="Submissions S."/>
        </authorList>
    </citation>
    <scope>NUCLEOTIDE SEQUENCE [LARGE SCALE GENOMIC DNA]</scope>
    <source>
        <strain evidence="4">DSM 18579</strain>
    </source>
</reference>
<gene>
    <name evidence="3" type="ORF">SAMN02583745_00865</name>
</gene>
<dbReference type="InterPro" id="IPR033462">
    <property type="entry name" value="Cache_3-Cache_2"/>
</dbReference>
<evidence type="ECO:0000259" key="2">
    <source>
        <dbReference type="Pfam" id="PF17201"/>
    </source>
</evidence>
<evidence type="ECO:0000256" key="1">
    <source>
        <dbReference type="SAM" id="Phobius"/>
    </source>
</evidence>
<feature type="domain" description="Cache 3/Cache 2 fusion" evidence="2">
    <location>
        <begin position="53"/>
        <end position="222"/>
    </location>
</feature>
<accession>A0A1I0AD88</accession>
<dbReference type="SUPFAM" id="SSF103190">
    <property type="entry name" value="Sensory domain-like"/>
    <property type="match status" value="1"/>
</dbReference>
<dbReference type="EMBL" id="FOHV01000005">
    <property type="protein sequence ID" value="SES91239.1"/>
    <property type="molecule type" value="Genomic_DNA"/>
</dbReference>
<keyword evidence="3" id="KW-0675">Receptor</keyword>
<dbReference type="RefSeq" id="WP_177168575.1">
    <property type="nucleotide sequence ID" value="NZ_FOHV01000005.1"/>
</dbReference>
<dbReference type="Pfam" id="PF17201">
    <property type="entry name" value="Cache_3-Cache_2"/>
    <property type="match status" value="1"/>
</dbReference>
<keyword evidence="4" id="KW-1185">Reference proteome</keyword>
<feature type="transmembrane region" description="Helical" evidence="1">
    <location>
        <begin position="21"/>
        <end position="45"/>
    </location>
</feature>
<dbReference type="AlphaFoldDB" id="A0A1I0AD88"/>
<dbReference type="STRING" id="1123402.SAMN02583745_00865"/>
<keyword evidence="1" id="KW-0472">Membrane</keyword>